<dbReference type="Gene3D" id="3.40.50.1220">
    <property type="entry name" value="TPP-binding domain"/>
    <property type="match status" value="1"/>
</dbReference>
<feature type="compositionally biased region" description="Basic and acidic residues" evidence="5">
    <location>
        <begin position="74"/>
        <end position="83"/>
    </location>
</feature>
<dbReference type="InterPro" id="IPR017896">
    <property type="entry name" value="4Fe4S_Fe-S-bd"/>
</dbReference>
<evidence type="ECO:0000256" key="2">
    <source>
        <dbReference type="ARBA" id="ARBA00022723"/>
    </source>
</evidence>
<feature type="domain" description="4Fe-4S ferredoxin-type" evidence="6">
    <location>
        <begin position="29"/>
        <end position="58"/>
    </location>
</feature>
<dbReference type="SUPFAM" id="SSF54862">
    <property type="entry name" value="4Fe-4S ferredoxins"/>
    <property type="match status" value="1"/>
</dbReference>
<dbReference type="Pfam" id="PF00766">
    <property type="entry name" value="ETF_alpha"/>
    <property type="match status" value="1"/>
</dbReference>
<dbReference type="SUPFAM" id="SSF52467">
    <property type="entry name" value="DHS-like NAD/FAD-binding domain"/>
    <property type="match status" value="1"/>
</dbReference>
<dbReference type="OrthoDB" id="9770286at2"/>
<keyword evidence="8" id="KW-1185">Reference proteome</keyword>
<dbReference type="InterPro" id="IPR033947">
    <property type="entry name" value="ETF_alpha_N"/>
</dbReference>
<evidence type="ECO:0000256" key="5">
    <source>
        <dbReference type="SAM" id="MobiDB-lite"/>
    </source>
</evidence>
<name>A0A511V2M2_9BACL</name>
<protein>
    <submittedName>
        <fullName evidence="7">Electron transfer flavoprotein subunit alpha</fullName>
    </submittedName>
</protein>
<evidence type="ECO:0000256" key="4">
    <source>
        <dbReference type="ARBA" id="ARBA00023014"/>
    </source>
</evidence>
<keyword evidence="2" id="KW-0479">Metal-binding</keyword>
<dbReference type="PANTHER" id="PTHR43153">
    <property type="entry name" value="ELECTRON TRANSFER FLAVOPROTEIN ALPHA"/>
    <property type="match status" value="1"/>
</dbReference>
<dbReference type="Gene3D" id="3.40.50.620">
    <property type="entry name" value="HUPs"/>
    <property type="match status" value="1"/>
</dbReference>
<evidence type="ECO:0000313" key="7">
    <source>
        <dbReference type="EMBL" id="GEN33160.1"/>
    </source>
</evidence>
<evidence type="ECO:0000256" key="3">
    <source>
        <dbReference type="ARBA" id="ARBA00023004"/>
    </source>
</evidence>
<dbReference type="InterPro" id="IPR014731">
    <property type="entry name" value="ETF_asu_C"/>
</dbReference>
<feature type="region of interest" description="Disordered" evidence="5">
    <location>
        <begin position="56"/>
        <end position="83"/>
    </location>
</feature>
<dbReference type="InterPro" id="IPR029035">
    <property type="entry name" value="DHS-like_NAD/FAD-binding_dom"/>
</dbReference>
<dbReference type="AlphaFoldDB" id="A0A511V2M2"/>
<dbReference type="Gene3D" id="3.30.70.20">
    <property type="match status" value="1"/>
</dbReference>
<accession>A0A511V2M2</accession>
<dbReference type="GO" id="GO:0033539">
    <property type="term" value="P:fatty acid beta-oxidation using acyl-CoA dehydrogenase"/>
    <property type="evidence" value="ECO:0007669"/>
    <property type="project" value="TreeGrafter"/>
</dbReference>
<comment type="caution">
    <text evidence="7">The sequence shown here is derived from an EMBL/GenBank/DDBJ whole genome shotgun (WGS) entry which is preliminary data.</text>
</comment>
<dbReference type="EMBL" id="BJXX01000025">
    <property type="protein sequence ID" value="GEN33160.1"/>
    <property type="molecule type" value="Genomic_DNA"/>
</dbReference>
<proteinExistence type="inferred from homology"/>
<dbReference type="Proteomes" id="UP000321157">
    <property type="component" value="Unassembled WGS sequence"/>
</dbReference>
<dbReference type="InterPro" id="IPR014729">
    <property type="entry name" value="Rossmann-like_a/b/a_fold"/>
</dbReference>
<keyword evidence="3" id="KW-0408">Iron</keyword>
<comment type="similarity">
    <text evidence="1">Belongs to the ETF alpha-subunit/FixB family.</text>
</comment>
<dbReference type="SUPFAM" id="SSF52402">
    <property type="entry name" value="Adenine nucleotide alpha hydrolases-like"/>
    <property type="match status" value="1"/>
</dbReference>
<dbReference type="InterPro" id="IPR001308">
    <property type="entry name" value="ETF_a/FixB"/>
</dbReference>
<organism evidence="7 8">
    <name type="scientific">Aneurinibacillus danicus</name>
    <dbReference type="NCBI Taxonomy" id="267746"/>
    <lineage>
        <taxon>Bacteria</taxon>
        <taxon>Bacillati</taxon>
        <taxon>Bacillota</taxon>
        <taxon>Bacilli</taxon>
        <taxon>Bacillales</taxon>
        <taxon>Paenibacillaceae</taxon>
        <taxon>Aneurinibacillus group</taxon>
        <taxon>Aneurinibacillus</taxon>
    </lineage>
</organism>
<evidence type="ECO:0000256" key="1">
    <source>
        <dbReference type="ARBA" id="ARBA00005817"/>
    </source>
</evidence>
<dbReference type="PROSITE" id="PS00198">
    <property type="entry name" value="4FE4S_FER_1"/>
    <property type="match status" value="1"/>
</dbReference>
<reference evidence="7 8" key="1">
    <citation type="submission" date="2019-07" db="EMBL/GenBank/DDBJ databases">
        <title>Whole genome shotgun sequence of Aneurinibacillus danicus NBRC 102444.</title>
        <authorList>
            <person name="Hosoyama A."/>
            <person name="Uohara A."/>
            <person name="Ohji S."/>
            <person name="Ichikawa N."/>
        </authorList>
    </citation>
    <scope>NUCLEOTIDE SEQUENCE [LARGE SCALE GENOMIC DNA]</scope>
    <source>
        <strain evidence="7 8">NBRC 102444</strain>
    </source>
</reference>
<evidence type="ECO:0000259" key="6">
    <source>
        <dbReference type="PROSITE" id="PS51379"/>
    </source>
</evidence>
<sequence length="444" mass="47428">MAVTISAACISCGTCVDTCPVSALYLGPDKCEVDAAKCEECQECIPVCPTEAISLPNPTKAKAAPPPAPAASKAKPEEKKEVPVEAVTAAVETKTESKPQARTDAFADHEGVWVFIDHTDGRIAGVSLELLGAGRRLADKLNTPLAGFVLGYQIEPLAQTCFEYGADIVYMIDDPILKDYRSETYMKGTVDLCNKYKPEIILYGATTNGKDLASAVATDLATGLTADCTMLDVEPEKRLLEASRPAFGGNIMATILCKNHRPQMATVRSKVMKALEPQPGRQGKLIHEPLGMHENDLQTKVLEIVRETGNRVKLDEAHIIVAGGKGLGDAKGFQLCYDLAEVLGASVGASRDAVEAGWIEHHYQIGQTGVTVTPKIYFAIAISGAVQHIVGMQNSEFIIAINKDPDAAIHSVATYSIVGDAFEVVPKLIEAFKKVVKGGEAVHV</sequence>
<dbReference type="GO" id="GO:0009055">
    <property type="term" value="F:electron transfer activity"/>
    <property type="evidence" value="ECO:0007669"/>
    <property type="project" value="InterPro"/>
</dbReference>
<evidence type="ECO:0000313" key="8">
    <source>
        <dbReference type="Proteomes" id="UP000321157"/>
    </source>
</evidence>
<dbReference type="GO" id="GO:0046872">
    <property type="term" value="F:metal ion binding"/>
    <property type="evidence" value="ECO:0007669"/>
    <property type="project" value="UniProtKB-KW"/>
</dbReference>
<dbReference type="PROSITE" id="PS51379">
    <property type="entry name" value="4FE4S_FER_2"/>
    <property type="match status" value="2"/>
</dbReference>
<dbReference type="Pfam" id="PF12838">
    <property type="entry name" value="Fer4_7"/>
    <property type="match status" value="1"/>
</dbReference>
<keyword evidence="4" id="KW-0411">Iron-sulfur</keyword>
<dbReference type="SMART" id="SM00893">
    <property type="entry name" value="ETF"/>
    <property type="match status" value="1"/>
</dbReference>
<dbReference type="PANTHER" id="PTHR43153:SF1">
    <property type="entry name" value="ELECTRON TRANSFER FLAVOPROTEIN SUBUNIT ALPHA, MITOCHONDRIAL"/>
    <property type="match status" value="1"/>
</dbReference>
<dbReference type="CDD" id="cd01715">
    <property type="entry name" value="ETF_alpha"/>
    <property type="match status" value="1"/>
</dbReference>
<dbReference type="InterPro" id="IPR014730">
    <property type="entry name" value="ETF_a/b_N"/>
</dbReference>
<gene>
    <name evidence="7" type="ORF">ADA01nite_06200</name>
</gene>
<feature type="domain" description="4Fe-4S ferredoxin-type" evidence="6">
    <location>
        <begin position="1"/>
        <end position="28"/>
    </location>
</feature>
<dbReference type="InterPro" id="IPR017900">
    <property type="entry name" value="4Fe4S_Fe_S_CS"/>
</dbReference>
<dbReference type="GO" id="GO:0051536">
    <property type="term" value="F:iron-sulfur cluster binding"/>
    <property type="evidence" value="ECO:0007669"/>
    <property type="project" value="UniProtKB-KW"/>
</dbReference>
<dbReference type="Pfam" id="PF01012">
    <property type="entry name" value="ETF"/>
    <property type="match status" value="1"/>
</dbReference>
<dbReference type="GO" id="GO:0050660">
    <property type="term" value="F:flavin adenine dinucleotide binding"/>
    <property type="evidence" value="ECO:0007669"/>
    <property type="project" value="InterPro"/>
</dbReference>